<dbReference type="InterPro" id="IPR058525">
    <property type="entry name" value="DUF8212"/>
</dbReference>
<dbReference type="Pfam" id="PF06985">
    <property type="entry name" value="HET"/>
    <property type="match status" value="1"/>
</dbReference>
<dbReference type="PANTHER" id="PTHR10622:SF10">
    <property type="entry name" value="HET DOMAIN-CONTAINING PROTEIN"/>
    <property type="match status" value="1"/>
</dbReference>
<protein>
    <submittedName>
        <fullName evidence="3">HET-domain-containing protein</fullName>
    </submittedName>
</protein>
<dbReference type="Proteomes" id="UP000800092">
    <property type="component" value="Unassembled WGS sequence"/>
</dbReference>
<evidence type="ECO:0000259" key="1">
    <source>
        <dbReference type="Pfam" id="PF06985"/>
    </source>
</evidence>
<keyword evidence="4" id="KW-1185">Reference proteome</keyword>
<dbReference type="OrthoDB" id="674604at2759"/>
<evidence type="ECO:0000313" key="3">
    <source>
        <dbReference type="EMBL" id="KAF2230034.1"/>
    </source>
</evidence>
<dbReference type="PANTHER" id="PTHR10622">
    <property type="entry name" value="HET DOMAIN-CONTAINING PROTEIN"/>
    <property type="match status" value="1"/>
</dbReference>
<reference evidence="3" key="1">
    <citation type="journal article" date="2020" name="Stud. Mycol.">
        <title>101 Dothideomycetes genomes: a test case for predicting lifestyles and emergence of pathogens.</title>
        <authorList>
            <person name="Haridas S."/>
            <person name="Albert R."/>
            <person name="Binder M."/>
            <person name="Bloem J."/>
            <person name="Labutti K."/>
            <person name="Salamov A."/>
            <person name="Andreopoulos B."/>
            <person name="Baker S."/>
            <person name="Barry K."/>
            <person name="Bills G."/>
            <person name="Bluhm B."/>
            <person name="Cannon C."/>
            <person name="Castanera R."/>
            <person name="Culley D."/>
            <person name="Daum C."/>
            <person name="Ezra D."/>
            <person name="Gonzalez J."/>
            <person name="Henrissat B."/>
            <person name="Kuo A."/>
            <person name="Liang C."/>
            <person name="Lipzen A."/>
            <person name="Lutzoni F."/>
            <person name="Magnuson J."/>
            <person name="Mondo S."/>
            <person name="Nolan M."/>
            <person name="Ohm R."/>
            <person name="Pangilinan J."/>
            <person name="Park H.-J."/>
            <person name="Ramirez L."/>
            <person name="Alfaro M."/>
            <person name="Sun H."/>
            <person name="Tritt A."/>
            <person name="Yoshinaga Y."/>
            <person name="Zwiers L.-H."/>
            <person name="Turgeon B."/>
            <person name="Goodwin S."/>
            <person name="Spatafora J."/>
            <person name="Crous P."/>
            <person name="Grigoriev I."/>
        </authorList>
    </citation>
    <scope>NUCLEOTIDE SEQUENCE</scope>
    <source>
        <strain evidence="3">Tuck. ex Michener</strain>
    </source>
</reference>
<sequence length="518" mass="59587">MRLLHISEDFSLSLEEFEFGDVPRYAILSHRWQTGEVLFKDFEQGSEASKEGYEKIKGFARKAQRHGFEYCWVDTCCIDKRSSAELSESINSMYKWYHDAGECYAYLSDVPQLHWSKSIWWSRGWTLQELLAPQHVIFYDCEWNKIGTKSQLRRDIAQNTGIMEAALRGFAPSMFSIQHRMLWASRRITSRTEDIAYCLLGIFNVNMPLLYGEGSRAFTRLQEEILRQELHDTSLFAWYTTGSESYLYHGLLASSPAQFQWEINMKSVSYADEPPSLNGNGIRIKVHLRPYPRYGNVNRVYLAILSCGRRSEEHDTADEYYMAVLLLRCPKSYVHLPPAITENDTFVRIDTGTLNRVRRTKIANCKQHIIHVRDVMTTSCLSHIPDATMPIFLDHNGIELVEVLGAQDCIRASDTSRQALFARPCKGKVIGLYMNSKVRKSSPFLIIIGLDWAGLPWCWLSNPRSIEEAREAYASLNPGREKGSAIYEDSSKRVKTDISYINNRVNLCVTVDSMDILR</sequence>
<gene>
    <name evidence="3" type="ORF">EV356DRAFT_580383</name>
</gene>
<dbReference type="InterPro" id="IPR010730">
    <property type="entry name" value="HET"/>
</dbReference>
<evidence type="ECO:0000259" key="2">
    <source>
        <dbReference type="Pfam" id="PF26640"/>
    </source>
</evidence>
<evidence type="ECO:0000313" key="4">
    <source>
        <dbReference type="Proteomes" id="UP000800092"/>
    </source>
</evidence>
<accession>A0A6A6GW65</accession>
<organism evidence="3 4">
    <name type="scientific">Viridothelium virens</name>
    <name type="common">Speckled blister lichen</name>
    <name type="synonym">Trypethelium virens</name>
    <dbReference type="NCBI Taxonomy" id="1048519"/>
    <lineage>
        <taxon>Eukaryota</taxon>
        <taxon>Fungi</taxon>
        <taxon>Dikarya</taxon>
        <taxon>Ascomycota</taxon>
        <taxon>Pezizomycotina</taxon>
        <taxon>Dothideomycetes</taxon>
        <taxon>Dothideomycetes incertae sedis</taxon>
        <taxon>Trypetheliales</taxon>
        <taxon>Trypetheliaceae</taxon>
        <taxon>Viridothelium</taxon>
    </lineage>
</organism>
<dbReference type="EMBL" id="ML991849">
    <property type="protein sequence ID" value="KAF2230034.1"/>
    <property type="molecule type" value="Genomic_DNA"/>
</dbReference>
<proteinExistence type="predicted"/>
<dbReference type="AlphaFoldDB" id="A0A6A6GW65"/>
<dbReference type="Pfam" id="PF26640">
    <property type="entry name" value="DUF8212"/>
    <property type="match status" value="1"/>
</dbReference>
<feature type="domain" description="Heterokaryon incompatibility" evidence="1">
    <location>
        <begin position="25"/>
        <end position="108"/>
    </location>
</feature>
<name>A0A6A6GW65_VIRVR</name>
<feature type="domain" description="DUF8212" evidence="2">
    <location>
        <begin position="216"/>
        <end position="254"/>
    </location>
</feature>